<keyword evidence="1" id="KW-0802">TPR repeat</keyword>
<comment type="caution">
    <text evidence="3">The sequence shown here is derived from an EMBL/GenBank/DDBJ whole genome shotgun (WGS) entry which is preliminary data.</text>
</comment>
<accession>A0A2N7NG52</accession>
<evidence type="ECO:0000313" key="3">
    <source>
        <dbReference type="EMBL" id="PMP12837.1"/>
    </source>
</evidence>
<evidence type="ECO:0000259" key="2">
    <source>
        <dbReference type="Pfam" id="PF12688"/>
    </source>
</evidence>
<evidence type="ECO:0000313" key="5">
    <source>
        <dbReference type="Proteomes" id="UP000235579"/>
    </source>
</evidence>
<protein>
    <submittedName>
        <fullName evidence="4">Tetratricopeptide repeat protein</fullName>
    </submittedName>
</protein>
<dbReference type="Proteomes" id="UP000235579">
    <property type="component" value="Unassembled WGS sequence"/>
</dbReference>
<reference evidence="4 6" key="4">
    <citation type="submission" date="2019-04" db="EMBL/GenBank/DDBJ databases">
        <title>A reverse ecology approach based on a biological definition of microbial populations.</title>
        <authorList>
            <person name="Arevalo P."/>
            <person name="Vaninsberghe D."/>
            <person name="Elsherbini J."/>
            <person name="Gore J."/>
            <person name="Polz M."/>
        </authorList>
    </citation>
    <scope>NUCLEOTIDE SEQUENCE [LARGE SCALE GENOMIC DNA]</scope>
    <source>
        <strain evidence="4 6">10N.222.45.A8</strain>
    </source>
</reference>
<dbReference type="InterPro" id="IPR019734">
    <property type="entry name" value="TPR_rpt"/>
</dbReference>
<dbReference type="InterPro" id="IPR041656">
    <property type="entry name" value="TPR_5"/>
</dbReference>
<reference evidence="5" key="1">
    <citation type="submission" date="2016-07" db="EMBL/GenBank/DDBJ databases">
        <title>Nontailed viruses are major unrecognized killers of bacteria in the ocean.</title>
        <authorList>
            <person name="Kauffman K."/>
            <person name="Hussain F."/>
            <person name="Yang J."/>
            <person name="Arevalo P."/>
            <person name="Brown J."/>
            <person name="Cutler M."/>
            <person name="Kelly L."/>
            <person name="Polz M.F."/>
        </authorList>
    </citation>
    <scope>NUCLEOTIDE SEQUENCE [LARGE SCALE GENOMIC DNA]</scope>
    <source>
        <strain evidence="5">10N.222.48.A2</strain>
    </source>
</reference>
<dbReference type="SUPFAM" id="SSF48452">
    <property type="entry name" value="TPR-like"/>
    <property type="match status" value="1"/>
</dbReference>
<sequence length="170" mass="19861">METIIHEAINLREAGNYHASRLLLRTLLDDSQYAAKANLYMAWSYDNEGKEKQALIHYHLALEGDLSITERFDALFGLASTYRSLGKYTEALEYFERTMAEYPDSLEVQPFYAMCLYNLERHKEATALLIKLLLSTTESKKIKSYQRAILLYAKDLDRTWKKRMQCITNQ</sequence>
<gene>
    <name evidence="3" type="ORF">BCS92_17960</name>
    <name evidence="4" type="ORF">FC057_23475</name>
</gene>
<organism evidence="3 5">
    <name type="scientific">Vibrio tasmaniensis</name>
    <dbReference type="NCBI Taxonomy" id="212663"/>
    <lineage>
        <taxon>Bacteria</taxon>
        <taxon>Pseudomonadati</taxon>
        <taxon>Pseudomonadota</taxon>
        <taxon>Gammaproteobacteria</taxon>
        <taxon>Vibrionales</taxon>
        <taxon>Vibrionaceae</taxon>
        <taxon>Vibrio</taxon>
    </lineage>
</organism>
<proteinExistence type="predicted"/>
<dbReference type="Gene3D" id="1.25.40.10">
    <property type="entry name" value="Tetratricopeptide repeat domain"/>
    <property type="match status" value="1"/>
</dbReference>
<evidence type="ECO:0000313" key="6">
    <source>
        <dbReference type="Proteomes" id="UP000308018"/>
    </source>
</evidence>
<evidence type="ECO:0000313" key="4">
    <source>
        <dbReference type="EMBL" id="TKG27257.1"/>
    </source>
</evidence>
<reference evidence="3" key="3">
    <citation type="journal article" date="2018" name="Nature">
        <title>A major lineage of non-tailed dsDNA viruses as unrecognized killers of marine bacteria.</title>
        <authorList>
            <person name="Kauffman K.M."/>
            <person name="Hussain F.A."/>
            <person name="Yang J."/>
            <person name="Arevalo P."/>
            <person name="Brown J.M."/>
            <person name="Chang W.K."/>
            <person name="VanInsberghe D."/>
            <person name="Elsherbini J."/>
            <person name="Sharma R.S."/>
            <person name="Cutler M.B."/>
            <person name="Kelly L."/>
            <person name="Polz M.F."/>
        </authorList>
    </citation>
    <scope>NUCLEOTIDE SEQUENCE</scope>
    <source>
        <strain evidence="3">10N.222.48.A2</strain>
    </source>
</reference>
<dbReference type="EMBL" id="MDBP01000050">
    <property type="protein sequence ID" value="PMP12837.1"/>
    <property type="molecule type" value="Genomic_DNA"/>
</dbReference>
<dbReference type="RefSeq" id="WP_102258050.1">
    <property type="nucleotide sequence ID" value="NZ_MDBP01000050.1"/>
</dbReference>
<dbReference type="PROSITE" id="PS50293">
    <property type="entry name" value="TPR_REGION"/>
    <property type="match status" value="1"/>
</dbReference>
<dbReference type="EMBL" id="SYVV01000057">
    <property type="protein sequence ID" value="TKG27257.1"/>
    <property type="molecule type" value="Genomic_DNA"/>
</dbReference>
<dbReference type="InterPro" id="IPR011990">
    <property type="entry name" value="TPR-like_helical_dom_sf"/>
</dbReference>
<dbReference type="PROSITE" id="PS50005">
    <property type="entry name" value="TPR"/>
    <property type="match status" value="1"/>
</dbReference>
<feature type="repeat" description="TPR" evidence="1">
    <location>
        <begin position="72"/>
        <end position="105"/>
    </location>
</feature>
<dbReference type="AlphaFoldDB" id="A0A2N7NG52"/>
<dbReference type="Pfam" id="PF12688">
    <property type="entry name" value="TPR_5"/>
    <property type="match status" value="1"/>
</dbReference>
<dbReference type="SMART" id="SM00028">
    <property type="entry name" value="TPR"/>
    <property type="match status" value="2"/>
</dbReference>
<dbReference type="Proteomes" id="UP000308018">
    <property type="component" value="Unassembled WGS sequence"/>
</dbReference>
<evidence type="ECO:0000256" key="1">
    <source>
        <dbReference type="PROSITE-ProRule" id="PRU00339"/>
    </source>
</evidence>
<name>A0A2N7NG52_9VIBR</name>
<feature type="domain" description="Tetratrico peptide repeat group 5" evidence="2">
    <location>
        <begin position="41"/>
        <end position="156"/>
    </location>
</feature>
<reference evidence="3" key="2">
    <citation type="submission" date="2016-07" db="EMBL/GenBank/DDBJ databases">
        <authorList>
            <person name="Wan K."/>
            <person name="Booth B."/>
            <person name="Spirohn K."/>
            <person name="Hao T."/>
            <person name="Hu Y."/>
            <person name="Calderwood M."/>
            <person name="Hill D."/>
            <person name="Mohr S."/>
            <person name="Vidal M."/>
            <person name="Celniker S."/>
            <person name="Perrimon N."/>
        </authorList>
    </citation>
    <scope>NUCLEOTIDE SEQUENCE</scope>
    <source>
        <strain evidence="3">10N.222.48.A2</strain>
    </source>
</reference>